<feature type="transmembrane region" description="Helical" evidence="1">
    <location>
        <begin position="7"/>
        <end position="26"/>
    </location>
</feature>
<sequence>MNVRSSLVPRILITCTGAMNVAMGILTYGTSSAGGLITSGAVLIMLSLLHWRVPHLIVTKDALIFPHRWWGFRFDIPEGSRLKVKYPNLYIVAPDGSSERIPPRLPGLLNRKDLAELRTRYS</sequence>
<gene>
    <name evidence="2" type="ORF">ACFPET_07915</name>
</gene>
<keyword evidence="1" id="KW-1133">Transmembrane helix</keyword>
<proteinExistence type="predicted"/>
<reference evidence="3" key="1">
    <citation type="journal article" date="2019" name="Int. J. Syst. Evol. Microbiol.">
        <title>The Global Catalogue of Microorganisms (GCM) 10K type strain sequencing project: providing services to taxonomists for standard genome sequencing and annotation.</title>
        <authorList>
            <consortium name="The Broad Institute Genomics Platform"/>
            <consortium name="The Broad Institute Genome Sequencing Center for Infectious Disease"/>
            <person name="Wu L."/>
            <person name="Ma J."/>
        </authorList>
    </citation>
    <scope>NUCLEOTIDE SEQUENCE [LARGE SCALE GENOMIC DNA]</scope>
    <source>
        <strain evidence="3">IBRC-M 10908</strain>
    </source>
</reference>
<evidence type="ECO:0008006" key="4">
    <source>
        <dbReference type="Google" id="ProtNLM"/>
    </source>
</evidence>
<evidence type="ECO:0000313" key="2">
    <source>
        <dbReference type="EMBL" id="MFC4335123.1"/>
    </source>
</evidence>
<evidence type="ECO:0000256" key="1">
    <source>
        <dbReference type="SAM" id="Phobius"/>
    </source>
</evidence>
<protein>
    <recommendedName>
        <fullName evidence="4">PH domain-containing protein</fullName>
    </recommendedName>
</protein>
<organism evidence="2 3">
    <name type="scientific">Salininema proteolyticum</name>
    <dbReference type="NCBI Taxonomy" id="1607685"/>
    <lineage>
        <taxon>Bacteria</taxon>
        <taxon>Bacillati</taxon>
        <taxon>Actinomycetota</taxon>
        <taxon>Actinomycetes</taxon>
        <taxon>Glycomycetales</taxon>
        <taxon>Glycomycetaceae</taxon>
        <taxon>Salininema</taxon>
    </lineage>
</organism>
<dbReference type="Proteomes" id="UP001595823">
    <property type="component" value="Unassembled WGS sequence"/>
</dbReference>
<feature type="transmembrane region" description="Helical" evidence="1">
    <location>
        <begin position="32"/>
        <end position="51"/>
    </location>
</feature>
<accession>A0ABV8TXF7</accession>
<comment type="caution">
    <text evidence="2">The sequence shown here is derived from an EMBL/GenBank/DDBJ whole genome shotgun (WGS) entry which is preliminary data.</text>
</comment>
<keyword evidence="3" id="KW-1185">Reference proteome</keyword>
<name>A0ABV8TXF7_9ACTN</name>
<keyword evidence="1" id="KW-0812">Transmembrane</keyword>
<evidence type="ECO:0000313" key="3">
    <source>
        <dbReference type="Proteomes" id="UP001595823"/>
    </source>
</evidence>
<dbReference type="RefSeq" id="WP_380619502.1">
    <property type="nucleotide sequence ID" value="NZ_JBHSDK010000012.1"/>
</dbReference>
<dbReference type="EMBL" id="JBHSDK010000012">
    <property type="protein sequence ID" value="MFC4335123.1"/>
    <property type="molecule type" value="Genomic_DNA"/>
</dbReference>
<keyword evidence="1" id="KW-0472">Membrane</keyword>